<feature type="signal peptide" evidence="1">
    <location>
        <begin position="1"/>
        <end position="22"/>
    </location>
</feature>
<keyword evidence="3" id="KW-1185">Reference proteome</keyword>
<proteinExistence type="predicted"/>
<dbReference type="NCBIfam" id="NF033223">
    <property type="entry name" value="YHYH_alt"/>
    <property type="match status" value="1"/>
</dbReference>
<evidence type="ECO:0000256" key="1">
    <source>
        <dbReference type="SAM" id="SignalP"/>
    </source>
</evidence>
<feature type="chain" id="PRO_5045344320" evidence="1">
    <location>
        <begin position="23"/>
        <end position="125"/>
    </location>
</feature>
<gene>
    <name evidence="2" type="ORF">JY651_29735</name>
</gene>
<sequence length="125" mass="13602">MNRVRVAVLFVFALLATGVVWAHPGRTDSSGCHHNRRTGDYHCHGGGSYSGGWSEPVVQSTRVQVIAIPRARVWVNDTYVGMSPTRAIKVDGGHVKVRLEHAALGTHEATADISTGETTELTVRW</sequence>
<dbReference type="InterPro" id="IPR047773">
    <property type="entry name" value="YHYH_dom_bact"/>
</dbReference>
<dbReference type="EMBL" id="CP071090">
    <property type="protein sequence ID" value="QSQ19487.1"/>
    <property type="molecule type" value="Genomic_DNA"/>
</dbReference>
<keyword evidence="1" id="KW-0732">Signal</keyword>
<evidence type="ECO:0000313" key="2">
    <source>
        <dbReference type="EMBL" id="QSQ19487.1"/>
    </source>
</evidence>
<accession>A0ABX7NKV5</accession>
<dbReference type="RefSeq" id="WP_206721071.1">
    <property type="nucleotide sequence ID" value="NZ_CP071090.1"/>
</dbReference>
<organism evidence="2 3">
    <name type="scientific">Pyxidicoccus parkwayensis</name>
    <dbReference type="NCBI Taxonomy" id="2813578"/>
    <lineage>
        <taxon>Bacteria</taxon>
        <taxon>Pseudomonadati</taxon>
        <taxon>Myxococcota</taxon>
        <taxon>Myxococcia</taxon>
        <taxon>Myxococcales</taxon>
        <taxon>Cystobacterineae</taxon>
        <taxon>Myxococcaceae</taxon>
        <taxon>Pyxidicoccus</taxon>
    </lineage>
</organism>
<evidence type="ECO:0000313" key="3">
    <source>
        <dbReference type="Proteomes" id="UP000662747"/>
    </source>
</evidence>
<reference evidence="2 3" key="1">
    <citation type="submission" date="2021-02" db="EMBL/GenBank/DDBJ databases">
        <title>De Novo genome assembly of isolated myxobacteria.</title>
        <authorList>
            <person name="Stevens D.C."/>
        </authorList>
    </citation>
    <scope>NUCLEOTIDE SEQUENCE [LARGE SCALE GENOMIC DNA]</scope>
    <source>
        <strain evidence="3">SCPEA02</strain>
    </source>
</reference>
<dbReference type="Proteomes" id="UP000662747">
    <property type="component" value="Chromosome"/>
</dbReference>
<protein>
    <submittedName>
        <fullName evidence="2">YHYH domain-containing protein</fullName>
    </submittedName>
</protein>
<name>A0ABX7NKV5_9BACT</name>